<dbReference type="Pfam" id="PF14042">
    <property type="entry name" value="DUF4247"/>
    <property type="match status" value="1"/>
</dbReference>
<feature type="region of interest" description="Disordered" evidence="1">
    <location>
        <begin position="177"/>
        <end position="200"/>
    </location>
</feature>
<evidence type="ECO:0000313" key="3">
    <source>
        <dbReference type="EMBL" id="CDQ41259.1"/>
    </source>
</evidence>
<evidence type="ECO:0000256" key="1">
    <source>
        <dbReference type="SAM" id="MobiDB-lite"/>
    </source>
</evidence>
<sequence length="200" mass="22114" precursor="true">MKKSLFFVLVSFTLVLSACGGSMNQAAGSTAFNDGIAEFINDTYTFHDVVSSQEDSSDISEIYIAENKSVDEVVSELQEYKEPQKVSEKSDQKQALVYNNLFVIITEDEEDPDNSTVEVASKNFVRDNYQPSFFNGLFALWLLDEVLDVDDWAKKRKNKCVNTNDCYGGYYSSGGFYKNSGDSKSIRSSSVRGGGPGSGK</sequence>
<dbReference type="OrthoDB" id="2967172at2"/>
<accession>A0A024QFH7</accession>
<dbReference type="InterPro" id="IPR025341">
    <property type="entry name" value="DUF4247"/>
</dbReference>
<name>A0A024QFH7_9BACI</name>
<feature type="compositionally biased region" description="Low complexity" evidence="1">
    <location>
        <begin position="177"/>
        <end position="191"/>
    </location>
</feature>
<protein>
    <recommendedName>
        <fullName evidence="5">DUF4247 domain-containing protein</fullName>
    </recommendedName>
</protein>
<proteinExistence type="predicted"/>
<dbReference type="Proteomes" id="UP000028875">
    <property type="component" value="Unassembled WGS sequence"/>
</dbReference>
<keyword evidence="2" id="KW-0732">Signal</keyword>
<reference evidence="4" key="2">
    <citation type="submission" date="2014-05" db="EMBL/GenBank/DDBJ databases">
        <title>Draft genome sequence of Virgibacillus massiliensis Vm-5.</title>
        <authorList>
            <person name="Khelaifia S."/>
            <person name="Croce O."/>
            <person name="Lagier J.C."/>
            <person name="Raoult D."/>
        </authorList>
    </citation>
    <scope>NUCLEOTIDE SEQUENCE [LARGE SCALE GENOMIC DNA]</scope>
    <source>
        <strain evidence="4">Vm-5</strain>
    </source>
</reference>
<evidence type="ECO:0000256" key="2">
    <source>
        <dbReference type="SAM" id="SignalP"/>
    </source>
</evidence>
<gene>
    <name evidence="3" type="ORF">BN990_03618</name>
</gene>
<feature type="signal peptide" evidence="2">
    <location>
        <begin position="1"/>
        <end position="18"/>
    </location>
</feature>
<reference evidence="3 4" key="1">
    <citation type="submission" date="2014-03" db="EMBL/GenBank/DDBJ databases">
        <authorList>
            <person name="Urmite Genomes U."/>
        </authorList>
    </citation>
    <scope>NUCLEOTIDE SEQUENCE [LARGE SCALE GENOMIC DNA]</scope>
    <source>
        <strain evidence="3 4">Vm-5</strain>
    </source>
</reference>
<dbReference type="EMBL" id="CCDP010000002">
    <property type="protein sequence ID" value="CDQ41259.1"/>
    <property type="molecule type" value="Genomic_DNA"/>
</dbReference>
<keyword evidence="4" id="KW-1185">Reference proteome</keyword>
<evidence type="ECO:0000313" key="4">
    <source>
        <dbReference type="Proteomes" id="UP000028875"/>
    </source>
</evidence>
<dbReference type="AlphaFoldDB" id="A0A024QFH7"/>
<dbReference type="PROSITE" id="PS51257">
    <property type="entry name" value="PROKAR_LIPOPROTEIN"/>
    <property type="match status" value="1"/>
</dbReference>
<organism evidence="3 4">
    <name type="scientific">Virgibacillus massiliensis</name>
    <dbReference type="NCBI Taxonomy" id="1462526"/>
    <lineage>
        <taxon>Bacteria</taxon>
        <taxon>Bacillati</taxon>
        <taxon>Bacillota</taxon>
        <taxon>Bacilli</taxon>
        <taxon>Bacillales</taxon>
        <taxon>Bacillaceae</taxon>
        <taxon>Virgibacillus</taxon>
    </lineage>
</organism>
<dbReference type="STRING" id="1462526.BN990_03618"/>
<dbReference type="RefSeq" id="WP_021290474.1">
    <property type="nucleotide sequence ID" value="NZ_BNER01000009.1"/>
</dbReference>
<feature type="chain" id="PRO_5039652175" description="DUF4247 domain-containing protein" evidence="2">
    <location>
        <begin position="19"/>
        <end position="200"/>
    </location>
</feature>
<dbReference type="eggNOG" id="COG3266">
    <property type="taxonomic scope" value="Bacteria"/>
</dbReference>
<comment type="caution">
    <text evidence="3">The sequence shown here is derived from an EMBL/GenBank/DDBJ whole genome shotgun (WGS) entry which is preliminary data.</text>
</comment>
<evidence type="ECO:0008006" key="5">
    <source>
        <dbReference type="Google" id="ProtNLM"/>
    </source>
</evidence>